<keyword evidence="6" id="KW-1185">Reference proteome</keyword>
<evidence type="ECO:0000256" key="2">
    <source>
        <dbReference type="ARBA" id="ARBA00023125"/>
    </source>
</evidence>
<reference evidence="5 6" key="1">
    <citation type="submission" date="2016-10" db="EMBL/GenBank/DDBJ databases">
        <authorList>
            <person name="de Groot N.N."/>
        </authorList>
    </citation>
    <scope>NUCLEOTIDE SEQUENCE [LARGE SCALE GENOMIC DNA]</scope>
    <source>
        <strain evidence="5 6">DSM 21039</strain>
    </source>
</reference>
<dbReference type="SUPFAM" id="SSF53822">
    <property type="entry name" value="Periplasmic binding protein-like I"/>
    <property type="match status" value="1"/>
</dbReference>
<dbReference type="Pfam" id="PF00356">
    <property type="entry name" value="LacI"/>
    <property type="match status" value="1"/>
</dbReference>
<dbReference type="PROSITE" id="PS50932">
    <property type="entry name" value="HTH_LACI_2"/>
    <property type="match status" value="1"/>
</dbReference>
<dbReference type="Pfam" id="PF13377">
    <property type="entry name" value="Peripla_BP_3"/>
    <property type="match status" value="1"/>
</dbReference>
<dbReference type="GO" id="GO:0000976">
    <property type="term" value="F:transcription cis-regulatory region binding"/>
    <property type="evidence" value="ECO:0007669"/>
    <property type="project" value="TreeGrafter"/>
</dbReference>
<dbReference type="InterPro" id="IPR046335">
    <property type="entry name" value="LacI/GalR-like_sensor"/>
</dbReference>
<protein>
    <submittedName>
        <fullName evidence="5">Transcriptional regulator, LacI family</fullName>
    </submittedName>
</protein>
<evidence type="ECO:0000259" key="4">
    <source>
        <dbReference type="PROSITE" id="PS50932"/>
    </source>
</evidence>
<evidence type="ECO:0000313" key="5">
    <source>
        <dbReference type="EMBL" id="SEM79653.1"/>
    </source>
</evidence>
<dbReference type="GO" id="GO:0003700">
    <property type="term" value="F:DNA-binding transcription factor activity"/>
    <property type="evidence" value="ECO:0007669"/>
    <property type="project" value="TreeGrafter"/>
</dbReference>
<dbReference type="STRING" id="573321.SAMN04488505_106171"/>
<keyword evidence="3" id="KW-0804">Transcription</keyword>
<dbReference type="EMBL" id="FOBB01000006">
    <property type="protein sequence ID" value="SEM79653.1"/>
    <property type="molecule type" value="Genomic_DNA"/>
</dbReference>
<dbReference type="AlphaFoldDB" id="A0A1H8BA16"/>
<dbReference type="Proteomes" id="UP000198984">
    <property type="component" value="Unassembled WGS sequence"/>
</dbReference>
<evidence type="ECO:0000256" key="3">
    <source>
        <dbReference type="ARBA" id="ARBA00023163"/>
    </source>
</evidence>
<organism evidence="5 6">
    <name type="scientific">Chitinophaga rupis</name>
    <dbReference type="NCBI Taxonomy" id="573321"/>
    <lineage>
        <taxon>Bacteria</taxon>
        <taxon>Pseudomonadati</taxon>
        <taxon>Bacteroidota</taxon>
        <taxon>Chitinophagia</taxon>
        <taxon>Chitinophagales</taxon>
        <taxon>Chitinophagaceae</taxon>
        <taxon>Chitinophaga</taxon>
    </lineage>
</organism>
<keyword evidence="2" id="KW-0238">DNA-binding</keyword>
<dbReference type="PANTHER" id="PTHR30146:SF109">
    <property type="entry name" value="HTH-TYPE TRANSCRIPTIONAL REGULATOR GALS"/>
    <property type="match status" value="1"/>
</dbReference>
<proteinExistence type="predicted"/>
<evidence type="ECO:0000256" key="1">
    <source>
        <dbReference type="ARBA" id="ARBA00023015"/>
    </source>
</evidence>
<name>A0A1H8BA16_9BACT</name>
<dbReference type="CDD" id="cd01392">
    <property type="entry name" value="HTH_LacI"/>
    <property type="match status" value="1"/>
</dbReference>
<dbReference type="PANTHER" id="PTHR30146">
    <property type="entry name" value="LACI-RELATED TRANSCRIPTIONAL REPRESSOR"/>
    <property type="match status" value="1"/>
</dbReference>
<dbReference type="SUPFAM" id="SSF47413">
    <property type="entry name" value="lambda repressor-like DNA-binding domains"/>
    <property type="match status" value="1"/>
</dbReference>
<dbReference type="InterPro" id="IPR028082">
    <property type="entry name" value="Peripla_BP_I"/>
</dbReference>
<accession>A0A1H8BA16</accession>
<dbReference type="InterPro" id="IPR000843">
    <property type="entry name" value="HTH_LacI"/>
</dbReference>
<dbReference type="InterPro" id="IPR010982">
    <property type="entry name" value="Lambda_DNA-bd_dom_sf"/>
</dbReference>
<dbReference type="OrthoDB" id="9803256at2"/>
<evidence type="ECO:0000313" key="6">
    <source>
        <dbReference type="Proteomes" id="UP000198984"/>
    </source>
</evidence>
<keyword evidence="1" id="KW-0805">Transcription regulation</keyword>
<dbReference type="Gene3D" id="1.10.260.40">
    <property type="entry name" value="lambda repressor-like DNA-binding domains"/>
    <property type="match status" value="1"/>
</dbReference>
<dbReference type="Gene3D" id="3.40.50.2300">
    <property type="match status" value="2"/>
</dbReference>
<gene>
    <name evidence="5" type="ORF">SAMN04488505_106171</name>
</gene>
<feature type="domain" description="HTH lacI-type" evidence="4">
    <location>
        <begin position="7"/>
        <end position="61"/>
    </location>
</feature>
<dbReference type="RefSeq" id="WP_089917551.1">
    <property type="nucleotide sequence ID" value="NZ_FOBB01000006.1"/>
</dbReference>
<dbReference type="SMART" id="SM00354">
    <property type="entry name" value="HTH_LACI"/>
    <property type="match status" value="1"/>
</dbReference>
<sequence length="354" mass="39366">MSKRSEKTIVDIAAELNLSVSTVSRALHDNPNISARTKDKVKKMARKLGYRPNALAAGLRNNKSKTIGLIIPRISMFFPATITTIMQNKLQEHGYNLIICQSNDSYEQEVALVNTLYSARVDGLAVSTTLYTSDFSHFDIFKEQHIPLVFFDRVPLEKNAKVIKGDDFLGGFTATEHLILKGCKDIVHISGPLSCSLYIERVAGHKKALQQYKLPFKKTRMFYQELTRDNALKACKQIFAQKPYPDGIFAANDTTALTILEYCRGINVRVPEDLKIIGYSNDPRSEISTPSITSIDQSPEMMGERVAAALIELLKAPAAPQKQSPEIIPIRLIERASSEGKNVVKAAAKKPAKK</sequence>
<dbReference type="CDD" id="cd06267">
    <property type="entry name" value="PBP1_LacI_sugar_binding-like"/>
    <property type="match status" value="1"/>
</dbReference>